<evidence type="ECO:0000256" key="2">
    <source>
        <dbReference type="ARBA" id="ARBA00001966"/>
    </source>
</evidence>
<dbReference type="PANTHER" id="PTHR42944">
    <property type="entry name" value="ADENINE DNA GLYCOSYLASE"/>
    <property type="match status" value="1"/>
</dbReference>
<comment type="catalytic activity">
    <reaction evidence="1">
        <text>Hydrolyzes free adenine bases from 7,8-dihydro-8-oxoguanine:adenine mismatched double-stranded DNA, leaving an apurinic site.</text>
        <dbReference type="EC" id="3.2.2.31"/>
    </reaction>
</comment>
<evidence type="ECO:0000313" key="14">
    <source>
        <dbReference type="EMBL" id="EJF46215.1"/>
    </source>
</evidence>
<dbReference type="InterPro" id="IPR000445">
    <property type="entry name" value="HhH_motif"/>
</dbReference>
<dbReference type="AlphaFoldDB" id="J1HJX9"/>
<dbReference type="PATRIC" id="fig|1125717.3.peg.928"/>
<dbReference type="PANTHER" id="PTHR42944:SF1">
    <property type="entry name" value="ADENINE DNA GLYCOSYLASE"/>
    <property type="match status" value="1"/>
</dbReference>
<comment type="similarity">
    <text evidence="3">Belongs to the Nth/MutY family.</text>
</comment>
<sequence length="319" mass="34496">MTAPADTLVRMIRTPEPAEAAALLGALTSWYDHNGRDVPMRADGVTPWGTLVFEVMSQQTPLVRVTPVWLRWMALWPTPADLAGAPTADVLVEWATLGYPSRALRLQQCATRIRDAHGGAVPTDHAQLLELPGVGGYTAAALASFQFHQRTAVLDVNIRRVASRLFDGIELPASSAPTRAERERANAVLPEDGHECAAWNLALMEFGALVCTQRSPDCPACPVREQCQWAERGYPRAAKRPRAQAWRGTDRQARGRVLAALRTAHSAAPRGRAGISHAEALRAATLPGAEEGQAQRALASLIADQLVAYDEASSRITLP</sequence>
<comment type="cofactor">
    <cofactor evidence="2">
        <name>[4Fe-4S] cluster</name>
        <dbReference type="ChEBI" id="CHEBI:49883"/>
    </cofactor>
</comment>
<feature type="domain" description="HhH-GPD" evidence="13">
    <location>
        <begin position="56"/>
        <end position="209"/>
    </location>
</feature>
<keyword evidence="9" id="KW-0408">Iron</keyword>
<keyword evidence="8" id="KW-0378">Hydrolase</keyword>
<dbReference type="GO" id="GO:0035485">
    <property type="term" value="F:adenine/guanine mispair binding"/>
    <property type="evidence" value="ECO:0007669"/>
    <property type="project" value="TreeGrafter"/>
</dbReference>
<evidence type="ECO:0000256" key="10">
    <source>
        <dbReference type="ARBA" id="ARBA00023014"/>
    </source>
</evidence>
<dbReference type="GO" id="GO:0046872">
    <property type="term" value="F:metal ion binding"/>
    <property type="evidence" value="ECO:0007669"/>
    <property type="project" value="UniProtKB-KW"/>
</dbReference>
<dbReference type="InterPro" id="IPR011257">
    <property type="entry name" value="DNA_glycosylase"/>
</dbReference>
<evidence type="ECO:0000259" key="13">
    <source>
        <dbReference type="SMART" id="SM00478"/>
    </source>
</evidence>
<dbReference type="GO" id="GO:0000701">
    <property type="term" value="F:purine-specific mismatch base pair DNA N-glycosylase activity"/>
    <property type="evidence" value="ECO:0007669"/>
    <property type="project" value="UniProtKB-EC"/>
</dbReference>
<dbReference type="Proteomes" id="UP000004578">
    <property type="component" value="Unassembled WGS sequence"/>
</dbReference>
<dbReference type="GO" id="GO:0006284">
    <property type="term" value="P:base-excision repair"/>
    <property type="evidence" value="ECO:0007669"/>
    <property type="project" value="InterPro"/>
</dbReference>
<evidence type="ECO:0000256" key="9">
    <source>
        <dbReference type="ARBA" id="ARBA00023004"/>
    </source>
</evidence>
<dbReference type="InterPro" id="IPR003265">
    <property type="entry name" value="HhH-GPD_domain"/>
</dbReference>
<keyword evidence="11" id="KW-0234">DNA repair</keyword>
<evidence type="ECO:0000256" key="11">
    <source>
        <dbReference type="ARBA" id="ARBA00023204"/>
    </source>
</evidence>
<gene>
    <name evidence="14" type="ORF">HMPREF1317_0986</name>
</gene>
<name>J1HJX9_9ACTO</name>
<comment type="caution">
    <text evidence="14">The sequence shown here is derived from an EMBL/GenBank/DDBJ whole genome shotgun (WGS) entry which is preliminary data.</text>
</comment>
<dbReference type="GO" id="GO:0032357">
    <property type="term" value="F:oxidized purine DNA binding"/>
    <property type="evidence" value="ECO:0007669"/>
    <property type="project" value="TreeGrafter"/>
</dbReference>
<dbReference type="InterPro" id="IPR044298">
    <property type="entry name" value="MIG/MutY"/>
</dbReference>
<dbReference type="Gene3D" id="1.10.340.30">
    <property type="entry name" value="Hypothetical protein, domain 2"/>
    <property type="match status" value="1"/>
</dbReference>
<evidence type="ECO:0000256" key="1">
    <source>
        <dbReference type="ARBA" id="ARBA00000843"/>
    </source>
</evidence>
<dbReference type="GO" id="GO:0051536">
    <property type="term" value="F:iron-sulfur cluster binding"/>
    <property type="evidence" value="ECO:0007669"/>
    <property type="project" value="UniProtKB-KW"/>
</dbReference>
<evidence type="ECO:0000256" key="3">
    <source>
        <dbReference type="ARBA" id="ARBA00008343"/>
    </source>
</evidence>
<dbReference type="EMBL" id="AKFS01000143">
    <property type="protein sequence ID" value="EJF46215.1"/>
    <property type="molecule type" value="Genomic_DNA"/>
</dbReference>
<evidence type="ECO:0000256" key="7">
    <source>
        <dbReference type="ARBA" id="ARBA00022763"/>
    </source>
</evidence>
<accession>J1HJX9</accession>
<evidence type="ECO:0000256" key="6">
    <source>
        <dbReference type="ARBA" id="ARBA00022723"/>
    </source>
</evidence>
<evidence type="ECO:0000256" key="5">
    <source>
        <dbReference type="ARBA" id="ARBA00022023"/>
    </source>
</evidence>
<dbReference type="SMART" id="SM00478">
    <property type="entry name" value="ENDO3c"/>
    <property type="match status" value="1"/>
</dbReference>
<keyword evidence="12" id="KW-0326">Glycosidase</keyword>
<keyword evidence="7" id="KW-0227">DNA damage</keyword>
<dbReference type="InterPro" id="IPR023170">
    <property type="entry name" value="HhH_base_excis_C"/>
</dbReference>
<dbReference type="Pfam" id="PF00633">
    <property type="entry name" value="HHH"/>
    <property type="match status" value="1"/>
</dbReference>
<dbReference type="CDD" id="cd00056">
    <property type="entry name" value="ENDO3c"/>
    <property type="match status" value="1"/>
</dbReference>
<dbReference type="EC" id="3.2.2.31" evidence="4"/>
<reference evidence="14 15" key="1">
    <citation type="submission" date="2012-05" db="EMBL/GenBank/DDBJ databases">
        <authorList>
            <person name="Harkins D.M."/>
            <person name="Madupu R."/>
            <person name="Durkin A.S."/>
            <person name="Torralba M."/>
            <person name="Methe B."/>
            <person name="Sutton G.G."/>
            <person name="Nelson K.E."/>
        </authorList>
    </citation>
    <scope>NUCLEOTIDE SEQUENCE [LARGE SCALE GENOMIC DNA]</scope>
    <source>
        <strain evidence="14 15">F0490</strain>
    </source>
</reference>
<keyword evidence="10" id="KW-0411">Iron-sulfur</keyword>
<keyword evidence="6" id="KW-0479">Metal-binding</keyword>
<proteinExistence type="inferred from homology"/>
<dbReference type="SUPFAM" id="SSF48150">
    <property type="entry name" value="DNA-glycosylase"/>
    <property type="match status" value="1"/>
</dbReference>
<organism evidence="14 15">
    <name type="scientific">Schaalia georgiae F0490</name>
    <dbReference type="NCBI Taxonomy" id="1125717"/>
    <lineage>
        <taxon>Bacteria</taxon>
        <taxon>Bacillati</taxon>
        <taxon>Actinomycetota</taxon>
        <taxon>Actinomycetes</taxon>
        <taxon>Actinomycetales</taxon>
        <taxon>Actinomycetaceae</taxon>
        <taxon>Schaalia</taxon>
    </lineage>
</organism>
<dbReference type="Pfam" id="PF00730">
    <property type="entry name" value="HhH-GPD"/>
    <property type="match status" value="1"/>
</dbReference>
<evidence type="ECO:0000256" key="12">
    <source>
        <dbReference type="ARBA" id="ARBA00023295"/>
    </source>
</evidence>
<dbReference type="GO" id="GO:0034039">
    <property type="term" value="F:8-oxo-7,8-dihydroguanine DNA N-glycosylase activity"/>
    <property type="evidence" value="ECO:0007669"/>
    <property type="project" value="TreeGrafter"/>
</dbReference>
<protein>
    <recommendedName>
        <fullName evidence="5">Adenine DNA glycosylase</fullName>
        <ecNumber evidence="4">3.2.2.31</ecNumber>
    </recommendedName>
</protein>
<evidence type="ECO:0000256" key="8">
    <source>
        <dbReference type="ARBA" id="ARBA00022801"/>
    </source>
</evidence>
<keyword evidence="15" id="KW-1185">Reference proteome</keyword>
<dbReference type="Gene3D" id="1.10.1670.10">
    <property type="entry name" value="Helix-hairpin-Helix base-excision DNA repair enzymes (C-terminal)"/>
    <property type="match status" value="1"/>
</dbReference>
<dbReference type="GO" id="GO:0006298">
    <property type="term" value="P:mismatch repair"/>
    <property type="evidence" value="ECO:0007669"/>
    <property type="project" value="TreeGrafter"/>
</dbReference>
<evidence type="ECO:0000313" key="15">
    <source>
        <dbReference type="Proteomes" id="UP000004578"/>
    </source>
</evidence>
<evidence type="ECO:0000256" key="4">
    <source>
        <dbReference type="ARBA" id="ARBA00012045"/>
    </source>
</evidence>